<dbReference type="CDD" id="cd02947">
    <property type="entry name" value="TRX_family"/>
    <property type="match status" value="1"/>
</dbReference>
<dbReference type="InterPro" id="IPR005746">
    <property type="entry name" value="Thioredoxin"/>
</dbReference>
<dbReference type="PANTHER" id="PTHR45663:SF11">
    <property type="entry name" value="GEO12009P1"/>
    <property type="match status" value="1"/>
</dbReference>
<name>A0A6L9XUR2_9MICO</name>
<keyword evidence="11" id="KW-1185">Reference proteome</keyword>
<evidence type="ECO:0000313" key="11">
    <source>
        <dbReference type="Proteomes" id="UP000474967"/>
    </source>
</evidence>
<dbReference type="GO" id="GO:0045454">
    <property type="term" value="P:cell redox homeostasis"/>
    <property type="evidence" value="ECO:0007669"/>
    <property type="project" value="TreeGrafter"/>
</dbReference>
<evidence type="ECO:0000259" key="9">
    <source>
        <dbReference type="PROSITE" id="PS51352"/>
    </source>
</evidence>
<dbReference type="AlphaFoldDB" id="A0A6L9XUR2"/>
<evidence type="ECO:0000256" key="8">
    <source>
        <dbReference type="PIRSR" id="PIRSR000077-4"/>
    </source>
</evidence>
<dbReference type="FunFam" id="3.40.30.10:FF:000001">
    <property type="entry name" value="Thioredoxin"/>
    <property type="match status" value="1"/>
</dbReference>
<comment type="caution">
    <text evidence="10">The sequence shown here is derived from an EMBL/GenBank/DDBJ whole genome shotgun (WGS) entry which is preliminary data.</text>
</comment>
<feature type="domain" description="Thioredoxin" evidence="9">
    <location>
        <begin position="1"/>
        <end position="108"/>
    </location>
</feature>
<keyword evidence="3" id="KW-0249">Electron transport</keyword>
<dbReference type="InterPro" id="IPR013766">
    <property type="entry name" value="Thioredoxin_domain"/>
</dbReference>
<evidence type="ECO:0000313" key="10">
    <source>
        <dbReference type="EMBL" id="NEN05123.1"/>
    </source>
</evidence>
<organism evidence="10 11">
    <name type="scientific">Leifsonia tongyongensis</name>
    <dbReference type="NCBI Taxonomy" id="1268043"/>
    <lineage>
        <taxon>Bacteria</taxon>
        <taxon>Bacillati</taxon>
        <taxon>Actinomycetota</taxon>
        <taxon>Actinomycetes</taxon>
        <taxon>Micrococcales</taxon>
        <taxon>Microbacteriaceae</taxon>
        <taxon>Leifsonia</taxon>
    </lineage>
</organism>
<evidence type="ECO:0000256" key="7">
    <source>
        <dbReference type="PIRNR" id="PIRNR000077"/>
    </source>
</evidence>
<dbReference type="NCBIfam" id="TIGR01068">
    <property type="entry name" value="thioredoxin"/>
    <property type="match status" value="1"/>
</dbReference>
<evidence type="ECO:0000256" key="5">
    <source>
        <dbReference type="ARBA" id="ARBA00023284"/>
    </source>
</evidence>
<dbReference type="GO" id="GO:0015035">
    <property type="term" value="F:protein-disulfide reductase activity"/>
    <property type="evidence" value="ECO:0007669"/>
    <property type="project" value="UniProtKB-UniRule"/>
</dbReference>
<evidence type="ECO:0000256" key="6">
    <source>
        <dbReference type="NCBIfam" id="TIGR01068"/>
    </source>
</evidence>
<dbReference type="Pfam" id="PF00085">
    <property type="entry name" value="Thioredoxin"/>
    <property type="match status" value="1"/>
</dbReference>
<dbReference type="RefSeq" id="WP_163288250.1">
    <property type="nucleotide sequence ID" value="NZ_JAAGWY010000001.1"/>
</dbReference>
<evidence type="ECO:0000256" key="3">
    <source>
        <dbReference type="ARBA" id="ARBA00022982"/>
    </source>
</evidence>
<dbReference type="PROSITE" id="PS51352">
    <property type="entry name" value="THIOREDOXIN_2"/>
    <property type="match status" value="1"/>
</dbReference>
<dbReference type="PROSITE" id="PS00194">
    <property type="entry name" value="THIOREDOXIN_1"/>
    <property type="match status" value="1"/>
</dbReference>
<dbReference type="SUPFAM" id="SSF52833">
    <property type="entry name" value="Thioredoxin-like"/>
    <property type="match status" value="1"/>
</dbReference>
<proteinExistence type="inferred from homology"/>
<dbReference type="InterPro" id="IPR017937">
    <property type="entry name" value="Thioredoxin_CS"/>
</dbReference>
<keyword evidence="4 8" id="KW-1015">Disulfide bond</keyword>
<sequence length="108" mass="11677">MSAIPSVSTETFDAEVLGSEDTTLVEFWAEWCGPCRAVTPVLEQLAKEEHPGFRIVKINSDDNPEVAARYRVLSIPTMKVFKGGEVVKTLVGAKPSAAIKAELAPYLG</sequence>
<dbReference type="PIRSF" id="PIRSF000077">
    <property type="entry name" value="Thioredoxin"/>
    <property type="match status" value="1"/>
</dbReference>
<protein>
    <recommendedName>
        <fullName evidence="6 7">Thioredoxin</fullName>
    </recommendedName>
</protein>
<gene>
    <name evidence="10" type="primary">trxA</name>
    <name evidence="10" type="ORF">G3T36_04490</name>
</gene>
<evidence type="ECO:0000256" key="1">
    <source>
        <dbReference type="ARBA" id="ARBA00008987"/>
    </source>
</evidence>
<evidence type="ECO:0000256" key="2">
    <source>
        <dbReference type="ARBA" id="ARBA00022448"/>
    </source>
</evidence>
<dbReference type="PRINTS" id="PR00421">
    <property type="entry name" value="THIOREDOXIN"/>
</dbReference>
<dbReference type="InterPro" id="IPR036249">
    <property type="entry name" value="Thioredoxin-like_sf"/>
</dbReference>
<evidence type="ECO:0000256" key="4">
    <source>
        <dbReference type="ARBA" id="ARBA00023157"/>
    </source>
</evidence>
<feature type="disulfide bond" description="Redox-active" evidence="8">
    <location>
        <begin position="32"/>
        <end position="35"/>
    </location>
</feature>
<keyword evidence="2" id="KW-0813">Transport</keyword>
<accession>A0A6L9XUR2</accession>
<dbReference type="EMBL" id="JAAGWY010000001">
    <property type="protein sequence ID" value="NEN05123.1"/>
    <property type="molecule type" value="Genomic_DNA"/>
</dbReference>
<reference evidence="10 11" key="1">
    <citation type="journal article" date="2014" name="J. Microbiol.">
        <title>Diaminobutyricibacter tongyongensis gen. nov., sp. nov. and Homoserinibacter gongjuensis gen. nov., sp. nov. belong to the family Microbacteriaceae.</title>
        <authorList>
            <person name="Kim S.J."/>
            <person name="Ahn J.H."/>
            <person name="Weon H.Y."/>
            <person name="Hamada M."/>
            <person name="Suzuki K."/>
            <person name="Kwon S.W."/>
        </authorList>
    </citation>
    <scope>NUCLEOTIDE SEQUENCE [LARGE SCALE GENOMIC DNA]</scope>
    <source>
        <strain evidence="10 11">NBRC 108724</strain>
    </source>
</reference>
<keyword evidence="5 8" id="KW-0676">Redox-active center</keyword>
<dbReference type="Gene3D" id="3.40.30.10">
    <property type="entry name" value="Glutaredoxin"/>
    <property type="match status" value="1"/>
</dbReference>
<dbReference type="Proteomes" id="UP000474967">
    <property type="component" value="Unassembled WGS sequence"/>
</dbReference>
<dbReference type="GO" id="GO:0005829">
    <property type="term" value="C:cytosol"/>
    <property type="evidence" value="ECO:0007669"/>
    <property type="project" value="TreeGrafter"/>
</dbReference>
<dbReference type="PANTHER" id="PTHR45663">
    <property type="entry name" value="GEO12009P1"/>
    <property type="match status" value="1"/>
</dbReference>
<comment type="similarity">
    <text evidence="1 7">Belongs to the thioredoxin family.</text>
</comment>